<protein>
    <submittedName>
        <fullName evidence="1">Uncharacterized protein</fullName>
    </submittedName>
</protein>
<dbReference type="AlphaFoldDB" id="A0A6A6DGP4"/>
<organism evidence="1 2">
    <name type="scientific">Zopfia rhizophila CBS 207.26</name>
    <dbReference type="NCBI Taxonomy" id="1314779"/>
    <lineage>
        <taxon>Eukaryota</taxon>
        <taxon>Fungi</taxon>
        <taxon>Dikarya</taxon>
        <taxon>Ascomycota</taxon>
        <taxon>Pezizomycotina</taxon>
        <taxon>Dothideomycetes</taxon>
        <taxon>Dothideomycetes incertae sedis</taxon>
        <taxon>Zopfiaceae</taxon>
        <taxon>Zopfia</taxon>
    </lineage>
</organism>
<name>A0A6A6DGP4_9PEZI</name>
<dbReference type="EMBL" id="ML994686">
    <property type="protein sequence ID" value="KAF2177618.1"/>
    <property type="molecule type" value="Genomic_DNA"/>
</dbReference>
<gene>
    <name evidence="1" type="ORF">K469DRAFT_719716</name>
</gene>
<evidence type="ECO:0000313" key="1">
    <source>
        <dbReference type="EMBL" id="KAF2177618.1"/>
    </source>
</evidence>
<reference evidence="1" key="1">
    <citation type="journal article" date="2020" name="Stud. Mycol.">
        <title>101 Dothideomycetes genomes: a test case for predicting lifestyles and emergence of pathogens.</title>
        <authorList>
            <person name="Haridas S."/>
            <person name="Albert R."/>
            <person name="Binder M."/>
            <person name="Bloem J."/>
            <person name="Labutti K."/>
            <person name="Salamov A."/>
            <person name="Andreopoulos B."/>
            <person name="Baker S."/>
            <person name="Barry K."/>
            <person name="Bills G."/>
            <person name="Bluhm B."/>
            <person name="Cannon C."/>
            <person name="Castanera R."/>
            <person name="Culley D."/>
            <person name="Daum C."/>
            <person name="Ezra D."/>
            <person name="Gonzalez J."/>
            <person name="Henrissat B."/>
            <person name="Kuo A."/>
            <person name="Liang C."/>
            <person name="Lipzen A."/>
            <person name="Lutzoni F."/>
            <person name="Magnuson J."/>
            <person name="Mondo S."/>
            <person name="Nolan M."/>
            <person name="Ohm R."/>
            <person name="Pangilinan J."/>
            <person name="Park H.-J."/>
            <person name="Ramirez L."/>
            <person name="Alfaro M."/>
            <person name="Sun H."/>
            <person name="Tritt A."/>
            <person name="Yoshinaga Y."/>
            <person name="Zwiers L.-H."/>
            <person name="Turgeon B."/>
            <person name="Goodwin S."/>
            <person name="Spatafora J."/>
            <person name="Crous P."/>
            <person name="Grigoriev I."/>
        </authorList>
    </citation>
    <scope>NUCLEOTIDE SEQUENCE</scope>
    <source>
        <strain evidence="1">CBS 207.26</strain>
    </source>
</reference>
<accession>A0A6A6DGP4</accession>
<sequence length="149" mass="16278">MSQRQLPAVKAAVPWKSFHTSSTIPIDVAVRQTNRHLSSATSYGSLSSRPTIPLYARKLGHCYAYSLILHTLSSLVKSTIHISAISFQEAKSLVKVAQMPISIGLCWRQSASPATVLPSLSPIALPRGTMTVRFDTTQSHLHHYTLAPT</sequence>
<evidence type="ECO:0000313" key="2">
    <source>
        <dbReference type="Proteomes" id="UP000800200"/>
    </source>
</evidence>
<dbReference type="Proteomes" id="UP000800200">
    <property type="component" value="Unassembled WGS sequence"/>
</dbReference>
<proteinExistence type="predicted"/>
<keyword evidence="2" id="KW-1185">Reference proteome</keyword>